<evidence type="ECO:0000313" key="3">
    <source>
        <dbReference type="EMBL" id="OBP69611.1"/>
    </source>
</evidence>
<comment type="caution">
    <text evidence="3">The sequence shown here is derived from an EMBL/GenBank/DDBJ whole genome shotgun (WGS) entry which is preliminary data.</text>
</comment>
<proteinExistence type="predicted"/>
<keyword evidence="1" id="KW-0472">Membrane</keyword>
<dbReference type="Proteomes" id="UP000093748">
    <property type="component" value="Unassembled WGS sequence"/>
</dbReference>
<dbReference type="RefSeq" id="WP_032928709.1">
    <property type="nucleotide sequence ID" value="NZ_LZTH01000004.1"/>
</dbReference>
<evidence type="ECO:0000313" key="4">
    <source>
        <dbReference type="Proteomes" id="UP000093748"/>
    </source>
</evidence>
<sequence length="500" mass="52958">MLRTIRAFWHDQRGIALILVSVTLPAIIGFSLLAIDMSRANNLHNDLQKAADAFALAGAAELDGLPGSWARAERAMATLVANQAAFSTVGANGRFTLTSGQPGGTAQCNSAGNISWCFLKTLPATDGAPVTSANYANATQSIGEDETAFIEVKVAPTGFAALFPASFLTGNSASNSFNVAARATAGFTSGVCDYTPVFMCNPYEDTSITGGVTLEQAAQTRQYRRRQIVLRGDGSYFPGNFAFLASPFGNGANQLEKMLADSKPQNCYSRDGVNTEPGQNAGPVENGINSRFGIDSSNYSDGPGVNVRKGAKNGSQFVSSNKVDYETDPTKGVGLERDSCQIAGNCTLMGGRMGDGDWNFARYWAANHPTRAVPAALSGTGANLPTRYEVYRYEIDNNISQDAAVGGETGVPPAAAGTPISIPDRRLLYGAILDCNALQASGTNFSGRQTGIPVRRFGSFFITEPIKDGKNIYVELVDITGKGGNGTLDNYLRDEAQLYR</sequence>
<feature type="domain" description="Putative Flp pilus-assembly TadG-like N-terminal" evidence="2">
    <location>
        <begin position="16"/>
        <end position="60"/>
    </location>
</feature>
<keyword evidence="1" id="KW-0812">Transmembrane</keyword>
<dbReference type="GeneID" id="66685993"/>
<protein>
    <recommendedName>
        <fullName evidence="2">Putative Flp pilus-assembly TadG-like N-terminal domain-containing protein</fullName>
    </recommendedName>
</protein>
<dbReference type="OrthoDB" id="8014659at2"/>
<dbReference type="Pfam" id="PF13400">
    <property type="entry name" value="Tad"/>
    <property type="match status" value="1"/>
</dbReference>
<evidence type="ECO:0000256" key="1">
    <source>
        <dbReference type="SAM" id="Phobius"/>
    </source>
</evidence>
<gene>
    <name evidence="3" type="ORF">BAE39_25010</name>
</gene>
<reference evidence="4" key="1">
    <citation type="submission" date="2016-06" db="EMBL/GenBank/DDBJ databases">
        <title>NZP2037 Pacbio-Illumina hybrid assembly.</title>
        <authorList>
            <person name="Ramsay J.P."/>
        </authorList>
    </citation>
    <scope>NUCLEOTIDE SEQUENCE [LARGE SCALE GENOMIC DNA]</scope>
    <source>
        <strain evidence="4">R7ANS::ICEMlSym2042</strain>
    </source>
</reference>
<dbReference type="InterPro" id="IPR028087">
    <property type="entry name" value="Tad_N"/>
</dbReference>
<dbReference type="AlphaFoldDB" id="A0A1A5HS94"/>
<evidence type="ECO:0000259" key="2">
    <source>
        <dbReference type="Pfam" id="PF13400"/>
    </source>
</evidence>
<dbReference type="EMBL" id="LZTJ01000034">
    <property type="protein sequence ID" value="OBP69611.1"/>
    <property type="molecule type" value="Genomic_DNA"/>
</dbReference>
<name>A0A1A5HS94_RHILI</name>
<accession>A0A1A5HS94</accession>
<feature type="transmembrane region" description="Helical" evidence="1">
    <location>
        <begin position="15"/>
        <end position="35"/>
    </location>
</feature>
<organism evidence="3 4">
    <name type="scientific">Rhizobium loti</name>
    <name type="common">Mesorhizobium loti</name>
    <dbReference type="NCBI Taxonomy" id="381"/>
    <lineage>
        <taxon>Bacteria</taxon>
        <taxon>Pseudomonadati</taxon>
        <taxon>Pseudomonadota</taxon>
        <taxon>Alphaproteobacteria</taxon>
        <taxon>Hyphomicrobiales</taxon>
        <taxon>Phyllobacteriaceae</taxon>
        <taxon>Mesorhizobium</taxon>
    </lineage>
</organism>
<keyword evidence="1" id="KW-1133">Transmembrane helix</keyword>